<dbReference type="Proteomes" id="UP000186698">
    <property type="component" value="Chromosome 2S"/>
</dbReference>
<sequence length="235" mass="25584">MPAPLPLCRCTEIMGNSVSCVRKPKELRQGKGKESHPGKKRRRFKRRSKGHKGEGQDTGDSEKESRLEPQDMVNVCERFESPGQSPSKPAEEGQFLQVKETLHGEVRRALLLDPMPIAKSLSSGTTVIARIVENPAVSQQRTLSTVVELDRTGNSRAILLPVKAEMMGDDLSLTTSPGAASDFKLSSPIIQSVNVLDKSNPERIMLDTWSWGPDLSSSGYCSDPSSQPAKVGLCG</sequence>
<evidence type="ECO:0000313" key="3">
    <source>
        <dbReference type="RefSeq" id="XP_041440008.1"/>
    </source>
</evidence>
<dbReference type="OrthoDB" id="9832985at2759"/>
<name>A0A8J1MEM8_XENLA</name>
<reference evidence="3" key="2">
    <citation type="submission" date="2025-08" db="UniProtKB">
        <authorList>
            <consortium name="RefSeq"/>
        </authorList>
    </citation>
    <scope>IDENTIFICATION</scope>
    <source>
        <strain evidence="3">J_2021</strain>
        <tissue evidence="3">Erythrocytes</tissue>
    </source>
</reference>
<evidence type="ECO:0000256" key="1">
    <source>
        <dbReference type="SAM" id="MobiDB-lite"/>
    </source>
</evidence>
<dbReference type="RefSeq" id="XP_041440008.1">
    <property type="nucleotide sequence ID" value="XM_041584074.1"/>
</dbReference>
<dbReference type="KEGG" id="xla:121400626"/>
<accession>A0A8J1MEM8</accession>
<reference evidence="2" key="1">
    <citation type="submission" date="2024-06" db="UniProtKB">
        <authorList>
            <consortium name="RefSeq"/>
        </authorList>
    </citation>
    <scope>NUCLEOTIDE SEQUENCE [LARGE SCALE GENOMIC DNA]</scope>
    <source>
        <strain evidence="2">J_2021</strain>
    </source>
</reference>
<proteinExistence type="predicted"/>
<feature type="compositionally biased region" description="Basic and acidic residues" evidence="1">
    <location>
        <begin position="23"/>
        <end position="37"/>
    </location>
</feature>
<keyword evidence="2" id="KW-1185">Reference proteome</keyword>
<feature type="compositionally biased region" description="Basic residues" evidence="1">
    <location>
        <begin position="38"/>
        <end position="50"/>
    </location>
</feature>
<gene>
    <name evidence="3" type="primary">LOC121400626</name>
</gene>
<dbReference type="AlphaFoldDB" id="A0A8J1MEM8"/>
<organism evidence="2 3">
    <name type="scientific">Xenopus laevis</name>
    <name type="common">African clawed frog</name>
    <dbReference type="NCBI Taxonomy" id="8355"/>
    <lineage>
        <taxon>Eukaryota</taxon>
        <taxon>Metazoa</taxon>
        <taxon>Chordata</taxon>
        <taxon>Craniata</taxon>
        <taxon>Vertebrata</taxon>
        <taxon>Euteleostomi</taxon>
        <taxon>Amphibia</taxon>
        <taxon>Batrachia</taxon>
        <taxon>Anura</taxon>
        <taxon>Pipoidea</taxon>
        <taxon>Pipidae</taxon>
        <taxon>Xenopodinae</taxon>
        <taxon>Xenopus</taxon>
        <taxon>Xenopus</taxon>
    </lineage>
</organism>
<feature type="compositionally biased region" description="Basic and acidic residues" evidence="1">
    <location>
        <begin position="51"/>
        <end position="69"/>
    </location>
</feature>
<evidence type="ECO:0000313" key="2">
    <source>
        <dbReference type="Proteomes" id="UP000186698"/>
    </source>
</evidence>
<feature type="region of interest" description="Disordered" evidence="1">
    <location>
        <begin position="22"/>
        <end position="72"/>
    </location>
</feature>
<protein>
    <submittedName>
        <fullName evidence="3">Uncharacterized protein LOC121400626</fullName>
    </submittedName>
</protein>
<dbReference type="GeneID" id="121400626"/>